<dbReference type="KEGG" id="rher:EHE19_012195"/>
<sequence length="254" mass="28780">MWSREELKSRAKAVLRNNYWKALLISLVIGIASGYNGGSSRFTLNDSNNNYSASKNWILSESVLSNITAQIIAIFALGAIVITLIIVFVSAFRILLGYPLEVGGRRYFIKSARYEDNSKCFSFAFYRENYSGIVFTMLLKAVQNFLWYLLFIIPGIVKSYSYSMVPYILAENPNIGIRRAIEISNKMTYGHKFDMFVLDLSFIGWWLLCVLTLGIGTIFLAPYINATKAELYLVLRDYALNTGICSHEELAQAN</sequence>
<dbReference type="InterPro" id="IPR010380">
    <property type="entry name" value="DUF975"/>
</dbReference>
<dbReference type="Pfam" id="PF06161">
    <property type="entry name" value="DUF975"/>
    <property type="match status" value="1"/>
</dbReference>
<accession>A0A4U7JAP4</accession>
<gene>
    <name evidence="1" type="ORF">EHE19_012195</name>
</gene>
<organism evidence="1 2">
    <name type="scientific">Ruminiclostridium herbifermentans</name>
    <dbReference type="NCBI Taxonomy" id="2488810"/>
    <lineage>
        <taxon>Bacteria</taxon>
        <taxon>Bacillati</taxon>
        <taxon>Bacillota</taxon>
        <taxon>Clostridia</taxon>
        <taxon>Eubacteriales</taxon>
        <taxon>Oscillospiraceae</taxon>
        <taxon>Ruminiclostridium</taxon>
    </lineage>
</organism>
<evidence type="ECO:0000313" key="1">
    <source>
        <dbReference type="EMBL" id="QNU68857.1"/>
    </source>
</evidence>
<dbReference type="PANTHER" id="PTHR40076:SF1">
    <property type="entry name" value="MEMBRANE PROTEIN"/>
    <property type="match status" value="1"/>
</dbReference>
<dbReference type="EMBL" id="CP061336">
    <property type="protein sequence ID" value="QNU68857.1"/>
    <property type="molecule type" value="Genomic_DNA"/>
</dbReference>
<evidence type="ECO:0000313" key="2">
    <source>
        <dbReference type="Proteomes" id="UP000306409"/>
    </source>
</evidence>
<name>A0A4U7JAP4_9FIRM</name>
<dbReference type="OrthoDB" id="9784844at2"/>
<reference evidence="1 2" key="1">
    <citation type="submission" date="2020-09" db="EMBL/GenBank/DDBJ databases">
        <title>Characterization and genome sequencing of Ruminiclostridium sp. nov. MA18.</title>
        <authorList>
            <person name="Rettenmaier R."/>
            <person name="Kowollik M.-L."/>
            <person name="Liebl W."/>
            <person name="Zverlov V."/>
        </authorList>
    </citation>
    <scope>NUCLEOTIDE SEQUENCE [LARGE SCALE GENOMIC DNA]</scope>
    <source>
        <strain evidence="1 2">MA18</strain>
    </source>
</reference>
<proteinExistence type="predicted"/>
<dbReference type="AlphaFoldDB" id="A0A4U7JAP4"/>
<protein>
    <submittedName>
        <fullName evidence="1">DUF975 family protein</fullName>
    </submittedName>
</protein>
<dbReference type="Proteomes" id="UP000306409">
    <property type="component" value="Chromosome"/>
</dbReference>
<dbReference type="RefSeq" id="WP_137698599.1">
    <property type="nucleotide sequence ID" value="NZ_CP061336.1"/>
</dbReference>
<dbReference type="PANTHER" id="PTHR40076">
    <property type="entry name" value="MEMBRANE PROTEIN-RELATED"/>
    <property type="match status" value="1"/>
</dbReference>
<keyword evidence="2" id="KW-1185">Reference proteome</keyword>